<protein>
    <submittedName>
        <fullName evidence="2">DUF2795 domain-containing protein</fullName>
    </submittedName>
</protein>
<reference evidence="1" key="1">
    <citation type="journal article" date="2013" name="Genetics">
        <title>The draft genome and transcriptome of Panagrellus redivivus are shaped by the harsh demands of a free-living lifestyle.</title>
        <authorList>
            <person name="Srinivasan J."/>
            <person name="Dillman A.R."/>
            <person name="Macchietto M.G."/>
            <person name="Heikkinen L."/>
            <person name="Lakso M."/>
            <person name="Fracchia K.M."/>
            <person name="Antoshechkin I."/>
            <person name="Mortazavi A."/>
            <person name="Wong G."/>
            <person name="Sternberg P.W."/>
        </authorList>
    </citation>
    <scope>NUCLEOTIDE SEQUENCE [LARGE SCALE GENOMIC DNA]</scope>
    <source>
        <strain evidence="1">MT8872</strain>
    </source>
</reference>
<sequence>MDVIATTAQWPVHSFPEATTDADDDWRDTGIAKGLSQEACRNTFLEVASGSMGRMNVSDKDLEWLYG</sequence>
<proteinExistence type="predicted"/>
<keyword evidence="1" id="KW-1185">Reference proteome</keyword>
<evidence type="ECO:0000313" key="2">
    <source>
        <dbReference type="WBParaSite" id="Pan_g23645.t1"/>
    </source>
</evidence>
<reference evidence="2" key="2">
    <citation type="submission" date="2020-10" db="UniProtKB">
        <authorList>
            <consortium name="WormBaseParasite"/>
        </authorList>
    </citation>
    <scope>IDENTIFICATION</scope>
</reference>
<name>A0A7E4VR67_PANRE</name>
<evidence type="ECO:0000313" key="1">
    <source>
        <dbReference type="Proteomes" id="UP000492821"/>
    </source>
</evidence>
<organism evidence="1 2">
    <name type="scientific">Panagrellus redivivus</name>
    <name type="common">Microworm</name>
    <dbReference type="NCBI Taxonomy" id="6233"/>
    <lineage>
        <taxon>Eukaryota</taxon>
        <taxon>Metazoa</taxon>
        <taxon>Ecdysozoa</taxon>
        <taxon>Nematoda</taxon>
        <taxon>Chromadorea</taxon>
        <taxon>Rhabditida</taxon>
        <taxon>Tylenchina</taxon>
        <taxon>Panagrolaimomorpha</taxon>
        <taxon>Panagrolaimoidea</taxon>
        <taxon>Panagrolaimidae</taxon>
        <taxon>Panagrellus</taxon>
    </lineage>
</organism>
<accession>A0A7E4VR67</accession>
<dbReference type="AlphaFoldDB" id="A0A7E4VR67"/>
<dbReference type="Proteomes" id="UP000492821">
    <property type="component" value="Unassembled WGS sequence"/>
</dbReference>
<dbReference type="WBParaSite" id="Pan_g23645.t1">
    <property type="protein sequence ID" value="Pan_g23645.t1"/>
    <property type="gene ID" value="Pan_g23645"/>
</dbReference>